<evidence type="ECO:0000313" key="3">
    <source>
        <dbReference type="Proteomes" id="UP000759537"/>
    </source>
</evidence>
<dbReference type="GO" id="GO:0003729">
    <property type="term" value="F:mRNA binding"/>
    <property type="evidence" value="ECO:0007669"/>
    <property type="project" value="InterPro"/>
</dbReference>
<keyword evidence="3" id="KW-1185">Reference proteome</keyword>
<feature type="region of interest" description="Disordered" evidence="1">
    <location>
        <begin position="612"/>
        <end position="783"/>
    </location>
</feature>
<reference evidence="2" key="1">
    <citation type="submission" date="2019-10" db="EMBL/GenBank/DDBJ databases">
        <authorList>
            <consortium name="DOE Joint Genome Institute"/>
            <person name="Kuo A."/>
            <person name="Miyauchi S."/>
            <person name="Kiss E."/>
            <person name="Drula E."/>
            <person name="Kohler A."/>
            <person name="Sanchez-Garcia M."/>
            <person name="Andreopoulos B."/>
            <person name="Barry K.W."/>
            <person name="Bonito G."/>
            <person name="Buee M."/>
            <person name="Carver A."/>
            <person name="Chen C."/>
            <person name="Cichocki N."/>
            <person name="Clum A."/>
            <person name="Culley D."/>
            <person name="Crous P.W."/>
            <person name="Fauchery L."/>
            <person name="Girlanda M."/>
            <person name="Hayes R."/>
            <person name="Keri Z."/>
            <person name="LaButti K."/>
            <person name="Lipzen A."/>
            <person name="Lombard V."/>
            <person name="Magnuson J."/>
            <person name="Maillard F."/>
            <person name="Morin E."/>
            <person name="Murat C."/>
            <person name="Nolan M."/>
            <person name="Ohm R."/>
            <person name="Pangilinan J."/>
            <person name="Pereira M."/>
            <person name="Perotto S."/>
            <person name="Peter M."/>
            <person name="Riley R."/>
            <person name="Sitrit Y."/>
            <person name="Stielow B."/>
            <person name="Szollosi G."/>
            <person name="Zifcakova L."/>
            <person name="Stursova M."/>
            <person name="Spatafora J.W."/>
            <person name="Tedersoo L."/>
            <person name="Vaario L.-M."/>
            <person name="Yamada A."/>
            <person name="Yan M."/>
            <person name="Wang P."/>
            <person name="Xu J."/>
            <person name="Bruns T."/>
            <person name="Baldrian P."/>
            <person name="Vilgalys R."/>
            <person name="Henrissat B."/>
            <person name="Grigoriev I.V."/>
            <person name="Hibbett D."/>
            <person name="Nagy L.G."/>
            <person name="Martin F.M."/>
        </authorList>
    </citation>
    <scope>NUCLEOTIDE SEQUENCE</scope>
    <source>
        <strain evidence="2">Prilba</strain>
    </source>
</reference>
<dbReference type="PANTHER" id="PTHR40788">
    <property type="entry name" value="CLR5 DOMAIN-CONTAINING PROTEIN-RELATED"/>
    <property type="match status" value="1"/>
</dbReference>
<feature type="compositionally biased region" description="Basic residues" evidence="1">
    <location>
        <begin position="620"/>
        <end position="635"/>
    </location>
</feature>
<comment type="caution">
    <text evidence="2">The sequence shown here is derived from an EMBL/GenBank/DDBJ whole genome shotgun (WGS) entry which is preliminary data.</text>
</comment>
<dbReference type="EMBL" id="WHVB01000005">
    <property type="protein sequence ID" value="KAF8482890.1"/>
    <property type="molecule type" value="Genomic_DNA"/>
</dbReference>
<dbReference type="OrthoDB" id="2922289at2759"/>
<evidence type="ECO:0000313" key="2">
    <source>
        <dbReference type="EMBL" id="KAF8482890.1"/>
    </source>
</evidence>
<feature type="region of interest" description="Disordered" evidence="1">
    <location>
        <begin position="429"/>
        <end position="512"/>
    </location>
</feature>
<feature type="region of interest" description="Disordered" evidence="1">
    <location>
        <begin position="564"/>
        <end position="595"/>
    </location>
</feature>
<dbReference type="AlphaFoldDB" id="A0A9P5TBJ3"/>
<feature type="compositionally biased region" description="Basic and acidic residues" evidence="1">
    <location>
        <begin position="734"/>
        <end position="744"/>
    </location>
</feature>
<feature type="compositionally biased region" description="Basic and acidic residues" evidence="1">
    <location>
        <begin position="767"/>
        <end position="783"/>
    </location>
</feature>
<feature type="compositionally biased region" description="Pro residues" evidence="1">
    <location>
        <begin position="664"/>
        <end position="682"/>
    </location>
</feature>
<feature type="compositionally biased region" description="Low complexity" evidence="1">
    <location>
        <begin position="702"/>
        <end position="715"/>
    </location>
</feature>
<protein>
    <submittedName>
        <fullName evidence="2">Uncharacterized protein</fullName>
    </submittedName>
</protein>
<feature type="compositionally biased region" description="Acidic residues" evidence="1">
    <location>
        <begin position="501"/>
        <end position="512"/>
    </location>
</feature>
<feature type="region of interest" description="Disordered" evidence="1">
    <location>
        <begin position="1"/>
        <end position="21"/>
    </location>
</feature>
<dbReference type="Proteomes" id="UP000759537">
    <property type="component" value="Unassembled WGS sequence"/>
</dbReference>
<evidence type="ECO:0000256" key="1">
    <source>
        <dbReference type="SAM" id="MobiDB-lite"/>
    </source>
</evidence>
<organism evidence="2 3">
    <name type="scientific">Russula ochroleuca</name>
    <dbReference type="NCBI Taxonomy" id="152965"/>
    <lineage>
        <taxon>Eukaryota</taxon>
        <taxon>Fungi</taxon>
        <taxon>Dikarya</taxon>
        <taxon>Basidiomycota</taxon>
        <taxon>Agaricomycotina</taxon>
        <taxon>Agaricomycetes</taxon>
        <taxon>Russulales</taxon>
        <taxon>Russulaceae</taxon>
        <taxon>Russula</taxon>
    </lineage>
</organism>
<dbReference type="Pfam" id="PF07927">
    <property type="entry name" value="HicA_toxin"/>
    <property type="match status" value="1"/>
</dbReference>
<accession>A0A9P5TBJ3</accession>
<gene>
    <name evidence="2" type="ORF">DFH94DRAFT_626758</name>
</gene>
<feature type="compositionally biased region" description="Polar residues" evidence="1">
    <location>
        <begin position="564"/>
        <end position="587"/>
    </location>
</feature>
<name>A0A9P5TBJ3_9AGAM</name>
<proteinExistence type="predicted"/>
<dbReference type="PANTHER" id="PTHR40788:SF1">
    <property type="entry name" value="IPA PROTEIN"/>
    <property type="match status" value="1"/>
</dbReference>
<dbReference type="InterPro" id="IPR012933">
    <property type="entry name" value="HicA_mRNA_interferase"/>
</dbReference>
<reference evidence="2" key="2">
    <citation type="journal article" date="2020" name="Nat. Commun.">
        <title>Large-scale genome sequencing of mycorrhizal fungi provides insights into the early evolution of symbiotic traits.</title>
        <authorList>
            <person name="Miyauchi S."/>
            <person name="Kiss E."/>
            <person name="Kuo A."/>
            <person name="Drula E."/>
            <person name="Kohler A."/>
            <person name="Sanchez-Garcia M."/>
            <person name="Morin E."/>
            <person name="Andreopoulos B."/>
            <person name="Barry K.W."/>
            <person name="Bonito G."/>
            <person name="Buee M."/>
            <person name="Carver A."/>
            <person name="Chen C."/>
            <person name="Cichocki N."/>
            <person name="Clum A."/>
            <person name="Culley D."/>
            <person name="Crous P.W."/>
            <person name="Fauchery L."/>
            <person name="Girlanda M."/>
            <person name="Hayes R.D."/>
            <person name="Keri Z."/>
            <person name="LaButti K."/>
            <person name="Lipzen A."/>
            <person name="Lombard V."/>
            <person name="Magnuson J."/>
            <person name="Maillard F."/>
            <person name="Murat C."/>
            <person name="Nolan M."/>
            <person name="Ohm R.A."/>
            <person name="Pangilinan J."/>
            <person name="Pereira M.F."/>
            <person name="Perotto S."/>
            <person name="Peter M."/>
            <person name="Pfister S."/>
            <person name="Riley R."/>
            <person name="Sitrit Y."/>
            <person name="Stielow J.B."/>
            <person name="Szollosi G."/>
            <person name="Zifcakova L."/>
            <person name="Stursova M."/>
            <person name="Spatafora J.W."/>
            <person name="Tedersoo L."/>
            <person name="Vaario L.M."/>
            <person name="Yamada A."/>
            <person name="Yan M."/>
            <person name="Wang P."/>
            <person name="Xu J."/>
            <person name="Bruns T."/>
            <person name="Baldrian P."/>
            <person name="Vilgalys R."/>
            <person name="Dunand C."/>
            <person name="Henrissat B."/>
            <person name="Grigoriev I.V."/>
            <person name="Hibbett D."/>
            <person name="Nagy L.G."/>
            <person name="Martin F.M."/>
        </authorList>
    </citation>
    <scope>NUCLEOTIDE SEQUENCE</scope>
    <source>
        <strain evidence="2">Prilba</strain>
    </source>
</reference>
<sequence length="897" mass="100476">MPPRKPAARLLPSSAVPSSHTDLITRGSRQIQVKHPSRLDENGLLPSTTRALVLRSGKQGAVGTGELMLLRKPIGREKLDLIGGKLPKDLLAQSTKNALASPFNIERLLNAADAEYSAHVDTIKWLKDPDLFYHELSKEVCSNPSQPPESTHQDPLSDRGTVINALGTRIHNSYMLASAWKIVRDRLELLEQKGVNNSKVRSQLANKPDLRQEYLVVCDALRALIDALQARFSLLAATAGPFRMYFKKYEESDPNNPEYMFNWTALRGAYKSYVDSIVIELCLPNSRYPKYILARILEDATEEAPRERRRFPQALFDALGDLAVALQLQETLEAPLLGPQGERWRNQPRDVPEELSLWIEAQSLSEDASRKIGRNLNIIFPLERTKESGVVDVMWTRINDTYKAVTHLDLDTLWQVEDEFLRVPQWSTTVSPDRRNTKTTRASPEPKRKPSETLQITEGYDSDPSRSSMPGLEDASDYLSADSGAAMKGRADESETGSADFDGEDSSEYDSEEEAELRDLLRKAMDIASARPEIFEEKKAFEEESNDNQFLKALGALRGRLISSNPRLRTNRPGTQVTPVFPNLSTDRQGKDGPILNILTSIGRTVTIEEVEDEDAPHTAAKKKKKKKPKKKKKSVSTADKVDVPEANSPPPSSPIIEPASPIMQPPPLIVEVPPAPAPPPQAKKRKPEKRQPTIRQPNLASSSTTTFASVSTTSLEQTRARSAHSYLQSENLTEQKVKVKTRAEAPSLPQVEEQDTRRGFFSRFSRNRETVPHASEEEKKEKRNLGTWFKNMNRKSSGFLAQILGADKSAKKGGPPMKWDHFVKVMIDMGFEVDASTAGSSVRFQPPDPALRSISFHKPHPESTIDPITLQKWGKKLKNYYGWSEEVLLQHANLQF</sequence>